<feature type="non-terminal residue" evidence="1">
    <location>
        <position position="25"/>
    </location>
</feature>
<organism evidence="1 2">
    <name type="scientific">Cuscuta europaea</name>
    <name type="common">European dodder</name>
    <dbReference type="NCBI Taxonomy" id="41803"/>
    <lineage>
        <taxon>Eukaryota</taxon>
        <taxon>Viridiplantae</taxon>
        <taxon>Streptophyta</taxon>
        <taxon>Embryophyta</taxon>
        <taxon>Tracheophyta</taxon>
        <taxon>Spermatophyta</taxon>
        <taxon>Magnoliopsida</taxon>
        <taxon>eudicotyledons</taxon>
        <taxon>Gunneridae</taxon>
        <taxon>Pentapetalae</taxon>
        <taxon>asterids</taxon>
        <taxon>lamiids</taxon>
        <taxon>Solanales</taxon>
        <taxon>Convolvulaceae</taxon>
        <taxon>Cuscuteae</taxon>
        <taxon>Cuscuta</taxon>
        <taxon>Cuscuta subgen. Cuscuta</taxon>
    </lineage>
</organism>
<dbReference type="AlphaFoldDB" id="A0A9P0YH55"/>
<evidence type="ECO:0000313" key="2">
    <source>
        <dbReference type="Proteomes" id="UP001152484"/>
    </source>
</evidence>
<keyword evidence="2" id="KW-1185">Reference proteome</keyword>
<reference evidence="1" key="1">
    <citation type="submission" date="2022-07" db="EMBL/GenBank/DDBJ databases">
        <authorList>
            <person name="Macas J."/>
            <person name="Novak P."/>
            <person name="Neumann P."/>
        </authorList>
    </citation>
    <scope>NUCLEOTIDE SEQUENCE</scope>
</reference>
<protein>
    <submittedName>
        <fullName evidence="1">Uncharacterized protein</fullName>
    </submittedName>
</protein>
<dbReference type="Proteomes" id="UP001152484">
    <property type="component" value="Unassembled WGS sequence"/>
</dbReference>
<accession>A0A9P0YH55</accession>
<dbReference type="EMBL" id="CAMAPE010000002">
    <property type="protein sequence ID" value="CAH9054964.1"/>
    <property type="molecule type" value="Genomic_DNA"/>
</dbReference>
<sequence>MTDPTRPEFDILDSEGLEYHRWVSD</sequence>
<proteinExistence type="predicted"/>
<comment type="caution">
    <text evidence="1">The sequence shown here is derived from an EMBL/GenBank/DDBJ whole genome shotgun (WGS) entry which is preliminary data.</text>
</comment>
<evidence type="ECO:0000313" key="1">
    <source>
        <dbReference type="EMBL" id="CAH9054964.1"/>
    </source>
</evidence>
<gene>
    <name evidence="1" type="ORF">CEURO_LOCUS740</name>
</gene>
<name>A0A9P0YH55_CUSEU</name>